<keyword evidence="1" id="KW-0472">Membrane</keyword>
<dbReference type="Proteomes" id="UP000017747">
    <property type="component" value="Unassembled WGS sequence"/>
</dbReference>
<keyword evidence="3" id="KW-1185">Reference proteome</keyword>
<proteinExistence type="predicted"/>
<comment type="caution">
    <text evidence="2">The sequence shown here is derived from an EMBL/GenBank/DDBJ whole genome shotgun (WGS) entry which is preliminary data.</text>
</comment>
<sequence>MDTDFRSKRHHLTRVIMAVMVLFTLILPMGCSKSDDKPPRLDTPLPKAHTGTYVSEDARFTFKGDGRTVLVELSDRYLDVLQDPPNGSEYTYTFTWYDFGECRYDAATDMRLYHVETKTSIGFSLYEAASFDRITISFPLPGKAPQVLDRVSDNP</sequence>
<evidence type="ECO:0000256" key="1">
    <source>
        <dbReference type="SAM" id="Phobius"/>
    </source>
</evidence>
<keyword evidence="1" id="KW-0812">Transmembrane</keyword>
<keyword evidence="1" id="KW-1133">Transmembrane helix</keyword>
<dbReference type="RefSeq" id="WP_023383490.1">
    <property type="nucleotide sequence ID" value="NZ_AXUN02000013.1"/>
</dbReference>
<dbReference type="eggNOG" id="ENOG5033M90">
    <property type="taxonomic scope" value="Bacteria"/>
</dbReference>
<accession>V7IC81</accession>
<dbReference type="AlphaFoldDB" id="V7IC81"/>
<name>V7IC81_9CLOT</name>
<reference evidence="2 3" key="1">
    <citation type="journal article" date="2014" name="Genome Announc.">
        <title>Genome Sequence of Youngiibacter fragilis, the Type Strain of the Genus Youngiibacter.</title>
        <authorList>
            <person name="Wawrik C.B."/>
            <person name="Callaghan A.V."/>
            <person name="Stamps B.W."/>
            <person name="Wawrik B."/>
        </authorList>
    </citation>
    <scope>NUCLEOTIDE SEQUENCE [LARGE SCALE GENOMIC DNA]</scope>
    <source>
        <strain evidence="2 3">232.1</strain>
    </source>
</reference>
<protein>
    <submittedName>
        <fullName evidence="2">Uncharacterized protein</fullName>
    </submittedName>
</protein>
<dbReference type="STRING" id="994573.T472_0200895"/>
<feature type="transmembrane region" description="Helical" evidence="1">
    <location>
        <begin position="12"/>
        <end position="30"/>
    </location>
</feature>
<organism evidence="2 3">
    <name type="scientific">Youngiibacter fragilis 232.1</name>
    <dbReference type="NCBI Taxonomy" id="994573"/>
    <lineage>
        <taxon>Bacteria</taxon>
        <taxon>Bacillati</taxon>
        <taxon>Bacillota</taxon>
        <taxon>Clostridia</taxon>
        <taxon>Eubacteriales</taxon>
        <taxon>Clostridiaceae</taxon>
        <taxon>Youngiibacter</taxon>
    </lineage>
</organism>
<evidence type="ECO:0000313" key="3">
    <source>
        <dbReference type="Proteomes" id="UP000017747"/>
    </source>
</evidence>
<dbReference type="EMBL" id="AXUN02000013">
    <property type="protein sequence ID" value="ETA82477.1"/>
    <property type="molecule type" value="Genomic_DNA"/>
</dbReference>
<gene>
    <name evidence="2" type="ORF">T472_0200895</name>
</gene>
<evidence type="ECO:0000313" key="2">
    <source>
        <dbReference type="EMBL" id="ETA82477.1"/>
    </source>
</evidence>